<protein>
    <recommendedName>
        <fullName evidence="6">ornithine decarboxylase</fullName>
        <ecNumber evidence="6">4.1.1.17</ecNumber>
    </recommendedName>
</protein>
<feature type="modified residue" description="N6-(pyridoxal phosphate)lysine" evidence="8">
    <location>
        <position position="61"/>
    </location>
</feature>
<evidence type="ECO:0000256" key="4">
    <source>
        <dbReference type="ARBA" id="ARBA00023239"/>
    </source>
</evidence>
<dbReference type="PRINTS" id="PR01182">
    <property type="entry name" value="ORNDCRBXLASE"/>
</dbReference>
<comment type="similarity">
    <text evidence="2">Belongs to the Orn/Lys/Arg decarboxylase class-II family.</text>
</comment>
<evidence type="ECO:0000256" key="1">
    <source>
        <dbReference type="ARBA" id="ARBA00001933"/>
    </source>
</evidence>
<dbReference type="GO" id="GO:0033387">
    <property type="term" value="P:putrescine biosynthetic process from arginine, via ornithine"/>
    <property type="evidence" value="ECO:0007669"/>
    <property type="project" value="TreeGrafter"/>
</dbReference>
<dbReference type="Gene3D" id="3.20.20.10">
    <property type="entry name" value="Alanine racemase"/>
    <property type="match status" value="1"/>
</dbReference>
<dbReference type="EC" id="4.1.1.17" evidence="6"/>
<dbReference type="GO" id="GO:0005737">
    <property type="term" value="C:cytoplasm"/>
    <property type="evidence" value="ECO:0007669"/>
    <property type="project" value="TreeGrafter"/>
</dbReference>
<dbReference type="RefSeq" id="WP_278100533.1">
    <property type="nucleotide sequence ID" value="NZ_CP091092.1"/>
</dbReference>
<feature type="active site" description="Proton donor" evidence="8">
    <location>
        <position position="343"/>
    </location>
</feature>
<evidence type="ECO:0000256" key="7">
    <source>
        <dbReference type="ARBA" id="ARBA00049127"/>
    </source>
</evidence>
<accession>A0AAF0JUE3</accession>
<dbReference type="SUPFAM" id="SSF51419">
    <property type="entry name" value="PLP-binding barrel"/>
    <property type="match status" value="1"/>
</dbReference>
<evidence type="ECO:0000259" key="9">
    <source>
        <dbReference type="Pfam" id="PF02784"/>
    </source>
</evidence>
<dbReference type="GO" id="GO:0004586">
    <property type="term" value="F:ornithine decarboxylase activity"/>
    <property type="evidence" value="ECO:0007669"/>
    <property type="project" value="UniProtKB-EC"/>
</dbReference>
<gene>
    <name evidence="10" type="ORF">L1994_04710</name>
</gene>
<dbReference type="InterPro" id="IPR022653">
    <property type="entry name" value="De-COase2_pyr-phos_BS"/>
</dbReference>
<dbReference type="PANTHER" id="PTHR11482">
    <property type="entry name" value="ARGININE/DIAMINOPIMELATE/ORNITHINE DECARBOXYLASE"/>
    <property type="match status" value="1"/>
</dbReference>
<keyword evidence="11" id="KW-1185">Reference proteome</keyword>
<reference evidence="10" key="1">
    <citation type="submission" date="2022-01" db="EMBL/GenBank/DDBJ databases">
        <title>Complete genome of Methanomicrobium antiquum DSM 21220.</title>
        <authorList>
            <person name="Chen S.-C."/>
            <person name="You Y.-T."/>
            <person name="Zhou Y.-Z."/>
            <person name="Lai M.-C."/>
        </authorList>
    </citation>
    <scope>NUCLEOTIDE SEQUENCE</scope>
    <source>
        <strain evidence="10">DSM 21220</strain>
    </source>
</reference>
<evidence type="ECO:0000256" key="3">
    <source>
        <dbReference type="ARBA" id="ARBA00022898"/>
    </source>
</evidence>
<dbReference type="InterPro" id="IPR029066">
    <property type="entry name" value="PLP-binding_barrel"/>
</dbReference>
<dbReference type="SUPFAM" id="SSF50621">
    <property type="entry name" value="Alanine racemase C-terminal domain-like"/>
    <property type="match status" value="1"/>
</dbReference>
<dbReference type="Proteomes" id="UP001218895">
    <property type="component" value="Chromosome"/>
</dbReference>
<comment type="catalytic activity">
    <reaction evidence="7">
        <text>L-ornithine + H(+) = putrescine + CO2</text>
        <dbReference type="Rhea" id="RHEA:22964"/>
        <dbReference type="ChEBI" id="CHEBI:15378"/>
        <dbReference type="ChEBI" id="CHEBI:16526"/>
        <dbReference type="ChEBI" id="CHEBI:46911"/>
        <dbReference type="ChEBI" id="CHEBI:326268"/>
        <dbReference type="EC" id="4.1.1.17"/>
    </reaction>
</comment>
<evidence type="ECO:0000256" key="2">
    <source>
        <dbReference type="ARBA" id="ARBA00008872"/>
    </source>
</evidence>
<dbReference type="CDD" id="cd00622">
    <property type="entry name" value="PLPDE_III_ODC"/>
    <property type="match status" value="1"/>
</dbReference>
<dbReference type="InterPro" id="IPR009006">
    <property type="entry name" value="Ala_racemase/Decarboxylase_C"/>
</dbReference>
<evidence type="ECO:0000313" key="10">
    <source>
        <dbReference type="EMBL" id="WFN37693.1"/>
    </source>
</evidence>
<dbReference type="KEGG" id="manq:L1994_04710"/>
<comment type="cofactor">
    <cofactor evidence="1 8">
        <name>pyridoxal 5'-phosphate</name>
        <dbReference type="ChEBI" id="CHEBI:597326"/>
    </cofactor>
</comment>
<dbReference type="PROSITE" id="PS00878">
    <property type="entry name" value="ODR_DC_2_1"/>
    <property type="match status" value="1"/>
</dbReference>
<proteinExistence type="inferred from homology"/>
<evidence type="ECO:0000256" key="8">
    <source>
        <dbReference type="PIRSR" id="PIRSR600183-50"/>
    </source>
</evidence>
<dbReference type="InterPro" id="IPR022644">
    <property type="entry name" value="De-COase2_N"/>
</dbReference>
<name>A0AAF0JUE3_9EURY</name>
<dbReference type="InterPro" id="IPR022657">
    <property type="entry name" value="De-COase2_CS"/>
</dbReference>
<evidence type="ECO:0000256" key="5">
    <source>
        <dbReference type="ARBA" id="ARBA00034115"/>
    </source>
</evidence>
<dbReference type="PROSITE" id="PS00879">
    <property type="entry name" value="ODR_DC_2_2"/>
    <property type="match status" value="1"/>
</dbReference>
<evidence type="ECO:0000313" key="11">
    <source>
        <dbReference type="Proteomes" id="UP001218895"/>
    </source>
</evidence>
<dbReference type="AlphaFoldDB" id="A0AAF0JUE3"/>
<sequence>MNDNGCSIKVHHIGIDKKEMLQGLAKEHGTPIFVIDHEVIRKNYRDFKERLPDVQIYYAVKANSNPEIIRTLYDLGCSFDVASMPEFMLVYENIKHLPEKERLEWIYDKIIYANTIKPEETLEALNHYRPLVTFDNIEELKKIKKFAPQAGLVLRLRVPNTGSMVELSSKFGVDPGDAVDIIEKAIEMRLTVEGLSFHVGSQCTNFENYVQALEISANVISEVETRTGEKIGLLDIGGGFPVKYHHSVKSIRTLAQLLNEEFERLLPSDIQIMAEPGRFLVANACTVVAKVVGKAFRDGKPCYYINDGVYHTYSGQVFDHCIYPVLSFKEGDTQISAVFGPTCDAFDTITLSAELPELEIGDLVYSENIGAYSHASSTYFNGFPPAKVVHINK</sequence>
<dbReference type="PRINTS" id="PR01179">
    <property type="entry name" value="ODADCRBXLASE"/>
</dbReference>
<keyword evidence="3 8" id="KW-0663">Pyridoxal phosphate</keyword>
<keyword evidence="4" id="KW-0456">Lyase</keyword>
<comment type="pathway">
    <text evidence="5">Amine and polyamine biosynthesis; putrescine biosynthesis via L-ornithine pathway; putrescine from L-ornithine: step 1/1.</text>
</comment>
<dbReference type="GeneID" id="79949674"/>
<feature type="domain" description="Orn/DAP/Arg decarboxylase 2 N-terminal" evidence="9">
    <location>
        <begin position="40"/>
        <end position="282"/>
    </location>
</feature>
<dbReference type="InterPro" id="IPR002433">
    <property type="entry name" value="Orn_de-COase"/>
</dbReference>
<dbReference type="FunFam" id="3.20.20.10:FF:000008">
    <property type="entry name" value="Ornithine decarboxylase"/>
    <property type="match status" value="1"/>
</dbReference>
<organism evidence="10 11">
    <name type="scientific">Methanomicrobium antiquum</name>
    <dbReference type="NCBI Taxonomy" id="487686"/>
    <lineage>
        <taxon>Archaea</taxon>
        <taxon>Methanobacteriati</taxon>
        <taxon>Methanobacteriota</taxon>
        <taxon>Stenosarchaea group</taxon>
        <taxon>Methanomicrobia</taxon>
        <taxon>Methanomicrobiales</taxon>
        <taxon>Methanomicrobiaceae</taxon>
        <taxon>Methanomicrobium</taxon>
    </lineage>
</organism>
<dbReference type="Pfam" id="PF02784">
    <property type="entry name" value="Orn_Arg_deC_N"/>
    <property type="match status" value="1"/>
</dbReference>
<evidence type="ECO:0000256" key="6">
    <source>
        <dbReference type="ARBA" id="ARBA00034138"/>
    </source>
</evidence>
<dbReference type="PANTHER" id="PTHR11482:SF6">
    <property type="entry name" value="ORNITHINE DECARBOXYLASE 1-RELATED"/>
    <property type="match status" value="1"/>
</dbReference>
<dbReference type="EMBL" id="CP091092">
    <property type="protein sequence ID" value="WFN37693.1"/>
    <property type="molecule type" value="Genomic_DNA"/>
</dbReference>
<dbReference type="InterPro" id="IPR000183">
    <property type="entry name" value="Orn/DAP/Arg_de-COase"/>
</dbReference>
<dbReference type="Gene3D" id="2.40.37.10">
    <property type="entry name" value="Lyase, Ornithine Decarboxylase, Chain A, domain 1"/>
    <property type="match status" value="1"/>
</dbReference>